<dbReference type="PRINTS" id="PR00033">
    <property type="entry name" value="HTHASNC"/>
</dbReference>
<feature type="region of interest" description="Disordered" evidence="4">
    <location>
        <begin position="1"/>
        <end position="27"/>
    </location>
</feature>
<keyword evidence="7" id="KW-1185">Reference proteome</keyword>
<dbReference type="InterPro" id="IPR011008">
    <property type="entry name" value="Dimeric_a/b-barrel"/>
</dbReference>
<dbReference type="Pfam" id="PF13404">
    <property type="entry name" value="HTH_AsnC-type"/>
    <property type="match status" value="1"/>
</dbReference>
<dbReference type="GO" id="GO:0043200">
    <property type="term" value="P:response to amino acid"/>
    <property type="evidence" value="ECO:0007669"/>
    <property type="project" value="TreeGrafter"/>
</dbReference>
<evidence type="ECO:0000259" key="5">
    <source>
        <dbReference type="PROSITE" id="PS50956"/>
    </source>
</evidence>
<accession>A0A6M0QZ32</accession>
<dbReference type="Gene3D" id="3.30.70.920">
    <property type="match status" value="1"/>
</dbReference>
<evidence type="ECO:0000313" key="6">
    <source>
        <dbReference type="EMBL" id="NEY91722.1"/>
    </source>
</evidence>
<evidence type="ECO:0000256" key="1">
    <source>
        <dbReference type="ARBA" id="ARBA00023015"/>
    </source>
</evidence>
<sequence>MGPDPRHSSNNATGLPNIVSSFSRSERLTGKRRGSELWLNNAEGHARPNEALRLSEGRADTHNSHRLAFHLSAKDYQLKLDQTDREIIRELQEDGRRSLRDIGRTLGIAEATIRLRTKRLHDSGVLQIVAFADPTKIGPAQLALVFIETDPGAHDRIIAEIQDWPEISYLSSTIGDSDICAQCVSRDQEALWNLRQRLAALPGVRAIRVVPEVRVHKLRFTTPMENGGSEAS</sequence>
<dbReference type="AlphaFoldDB" id="A0A6M0QZ32"/>
<dbReference type="SMART" id="SM00344">
    <property type="entry name" value="HTH_ASNC"/>
    <property type="match status" value="1"/>
</dbReference>
<dbReference type="InterPro" id="IPR036388">
    <property type="entry name" value="WH-like_DNA-bd_sf"/>
</dbReference>
<evidence type="ECO:0000256" key="2">
    <source>
        <dbReference type="ARBA" id="ARBA00023125"/>
    </source>
</evidence>
<comment type="caution">
    <text evidence="6">The sequence shown here is derived from an EMBL/GenBank/DDBJ whole genome shotgun (WGS) entry which is preliminary data.</text>
</comment>
<organism evidence="6 7">
    <name type="scientific">Tabrizicola oligotrophica</name>
    <dbReference type="NCBI Taxonomy" id="2710650"/>
    <lineage>
        <taxon>Bacteria</taxon>
        <taxon>Pseudomonadati</taxon>
        <taxon>Pseudomonadota</taxon>
        <taxon>Alphaproteobacteria</taxon>
        <taxon>Rhodobacterales</taxon>
        <taxon>Paracoccaceae</taxon>
        <taxon>Tabrizicola</taxon>
    </lineage>
</organism>
<dbReference type="GO" id="GO:0005829">
    <property type="term" value="C:cytosol"/>
    <property type="evidence" value="ECO:0007669"/>
    <property type="project" value="TreeGrafter"/>
</dbReference>
<dbReference type="PANTHER" id="PTHR30154">
    <property type="entry name" value="LEUCINE-RESPONSIVE REGULATORY PROTEIN"/>
    <property type="match status" value="1"/>
</dbReference>
<feature type="compositionally biased region" description="Polar residues" evidence="4">
    <location>
        <begin position="8"/>
        <end position="23"/>
    </location>
</feature>
<dbReference type="Proteomes" id="UP000477782">
    <property type="component" value="Unassembled WGS sequence"/>
</dbReference>
<dbReference type="Gene3D" id="1.10.10.10">
    <property type="entry name" value="Winged helix-like DNA-binding domain superfamily/Winged helix DNA-binding domain"/>
    <property type="match status" value="1"/>
</dbReference>
<dbReference type="GO" id="GO:0043565">
    <property type="term" value="F:sequence-specific DNA binding"/>
    <property type="evidence" value="ECO:0007669"/>
    <property type="project" value="InterPro"/>
</dbReference>
<reference evidence="6 7" key="1">
    <citation type="submission" date="2020-02" db="EMBL/GenBank/DDBJ databases">
        <authorList>
            <person name="Chen W.-M."/>
        </authorList>
    </citation>
    <scope>NUCLEOTIDE SEQUENCE [LARGE SCALE GENOMIC DNA]</scope>
    <source>
        <strain evidence="6 7">KMS-5</strain>
    </source>
</reference>
<dbReference type="InterPro" id="IPR019887">
    <property type="entry name" value="Tscrpt_reg_AsnC/Lrp_C"/>
</dbReference>
<dbReference type="Pfam" id="PF01037">
    <property type="entry name" value="AsnC_trans_reg"/>
    <property type="match status" value="1"/>
</dbReference>
<dbReference type="InterPro" id="IPR036390">
    <property type="entry name" value="WH_DNA-bd_sf"/>
</dbReference>
<dbReference type="EMBL" id="JAAIVJ010000012">
    <property type="protein sequence ID" value="NEY91722.1"/>
    <property type="molecule type" value="Genomic_DNA"/>
</dbReference>
<evidence type="ECO:0000256" key="4">
    <source>
        <dbReference type="SAM" id="MobiDB-lite"/>
    </source>
</evidence>
<protein>
    <submittedName>
        <fullName evidence="6">Lrp/AsnC family transcriptional regulator</fullName>
    </submittedName>
</protein>
<dbReference type="SUPFAM" id="SSF46785">
    <property type="entry name" value="Winged helix' DNA-binding domain"/>
    <property type="match status" value="1"/>
</dbReference>
<keyword evidence="2" id="KW-0238">DNA-binding</keyword>
<evidence type="ECO:0000313" key="7">
    <source>
        <dbReference type="Proteomes" id="UP000477782"/>
    </source>
</evidence>
<dbReference type="PROSITE" id="PS50956">
    <property type="entry name" value="HTH_ASNC_2"/>
    <property type="match status" value="1"/>
</dbReference>
<dbReference type="SUPFAM" id="SSF54909">
    <property type="entry name" value="Dimeric alpha+beta barrel"/>
    <property type="match status" value="1"/>
</dbReference>
<dbReference type="InterPro" id="IPR019888">
    <property type="entry name" value="Tscrpt_reg_AsnC-like"/>
</dbReference>
<dbReference type="PANTHER" id="PTHR30154:SF34">
    <property type="entry name" value="TRANSCRIPTIONAL REGULATOR AZLB"/>
    <property type="match status" value="1"/>
</dbReference>
<feature type="domain" description="HTH asnC-type" evidence="5">
    <location>
        <begin position="80"/>
        <end position="140"/>
    </location>
</feature>
<gene>
    <name evidence="6" type="ORF">G4Z14_15595</name>
</gene>
<dbReference type="InterPro" id="IPR000485">
    <property type="entry name" value="AsnC-type_HTH_dom"/>
</dbReference>
<keyword evidence="3" id="KW-0804">Transcription</keyword>
<keyword evidence="1" id="KW-0805">Transcription regulation</keyword>
<name>A0A6M0QZ32_9RHOB</name>
<proteinExistence type="predicted"/>
<evidence type="ECO:0000256" key="3">
    <source>
        <dbReference type="ARBA" id="ARBA00023163"/>
    </source>
</evidence>